<reference evidence="1 2" key="1">
    <citation type="submission" date="2016-10" db="EMBL/GenBank/DDBJ databases">
        <authorList>
            <person name="de Groot N.N."/>
        </authorList>
    </citation>
    <scope>NUCLEOTIDE SEQUENCE [LARGE SCALE GENOMIC DNA]</scope>
    <source>
        <strain evidence="1 2">Nl18</strain>
    </source>
</reference>
<dbReference type="EMBL" id="FOCT01000016">
    <property type="protein sequence ID" value="SEO29663.1"/>
    <property type="molecule type" value="Genomic_DNA"/>
</dbReference>
<organism evidence="1 2">
    <name type="scientific">Nitrosospira multiformis</name>
    <dbReference type="NCBI Taxonomy" id="1231"/>
    <lineage>
        <taxon>Bacteria</taxon>
        <taxon>Pseudomonadati</taxon>
        <taxon>Pseudomonadota</taxon>
        <taxon>Betaproteobacteria</taxon>
        <taxon>Nitrosomonadales</taxon>
        <taxon>Nitrosomonadaceae</taxon>
        <taxon>Nitrosospira</taxon>
    </lineage>
</organism>
<dbReference type="AlphaFoldDB" id="A0A1H8NJV4"/>
<evidence type="ECO:0000313" key="2">
    <source>
        <dbReference type="Proteomes" id="UP000183898"/>
    </source>
</evidence>
<evidence type="ECO:0000313" key="1">
    <source>
        <dbReference type="EMBL" id="SEO29663.1"/>
    </source>
</evidence>
<dbReference type="Proteomes" id="UP000183898">
    <property type="component" value="Unassembled WGS sequence"/>
</dbReference>
<accession>A0A1H8NJV4</accession>
<proteinExistence type="predicted"/>
<sequence length="100" mass="11452">MLQKDDLLIVYIAYQQTYPQQLWTIEKAVITSRFFPESSCKGVGDTLTVVIRSKRQHKIPLPGVDASQNNNHLESAPGNPFPIIQCRFQGLQFLPVTFYR</sequence>
<protein>
    <submittedName>
        <fullName evidence="1">Uncharacterized protein</fullName>
    </submittedName>
</protein>
<name>A0A1H8NJV4_9PROT</name>
<gene>
    <name evidence="1" type="ORF">SAMN05216404_11672</name>
</gene>